<sequence length="230" mass="27272">MTPDKLVIPPSGHLDVEIKNPTDNLIKIHCIINSFSFKFERAWILKDRKEIDVDIWDSQKQFTHKMEGHDVLHFKIKCEDTFTIQKSGTYEKSSEFGYLKIKWEVDIYLPSQPLPNYSPNAGFNMHACKTFTLSIEPNCEKAKALADAFSEQQKYQVRRDRVKDCRDWEERDWMREETEEGGSWYDPEKKEKVNNLTMSSRKSKRICGNRLMRRKRKRKGKEREMGKRAS</sequence>
<dbReference type="AlphaFoldDB" id="A0A1I7UPJ7"/>
<protein>
    <submittedName>
        <fullName evidence="3">C2 tensin-type domain-containing protein</fullName>
    </submittedName>
</protein>
<evidence type="ECO:0000256" key="1">
    <source>
        <dbReference type="SAM" id="MobiDB-lite"/>
    </source>
</evidence>
<evidence type="ECO:0000313" key="3">
    <source>
        <dbReference type="WBParaSite" id="Csp11.Scaffold630.g18056.t1"/>
    </source>
</evidence>
<dbReference type="WBParaSite" id="Csp11.Scaffold630.g18056.t1">
    <property type="protein sequence ID" value="Csp11.Scaffold630.g18056.t1"/>
    <property type="gene ID" value="Csp11.Scaffold630.g18056"/>
</dbReference>
<reference evidence="3" key="1">
    <citation type="submission" date="2016-11" db="UniProtKB">
        <authorList>
            <consortium name="WormBaseParasite"/>
        </authorList>
    </citation>
    <scope>IDENTIFICATION</scope>
</reference>
<accession>A0A1I7UPJ7</accession>
<keyword evidence="2" id="KW-1185">Reference proteome</keyword>
<name>A0A1I7UPJ7_9PELO</name>
<proteinExistence type="predicted"/>
<organism evidence="2 3">
    <name type="scientific">Caenorhabditis tropicalis</name>
    <dbReference type="NCBI Taxonomy" id="1561998"/>
    <lineage>
        <taxon>Eukaryota</taxon>
        <taxon>Metazoa</taxon>
        <taxon>Ecdysozoa</taxon>
        <taxon>Nematoda</taxon>
        <taxon>Chromadorea</taxon>
        <taxon>Rhabditida</taxon>
        <taxon>Rhabditina</taxon>
        <taxon>Rhabditomorpha</taxon>
        <taxon>Rhabditoidea</taxon>
        <taxon>Rhabditidae</taxon>
        <taxon>Peloderinae</taxon>
        <taxon>Caenorhabditis</taxon>
    </lineage>
</organism>
<feature type="compositionally biased region" description="Basic and acidic residues" evidence="1">
    <location>
        <begin position="221"/>
        <end position="230"/>
    </location>
</feature>
<feature type="region of interest" description="Disordered" evidence="1">
    <location>
        <begin position="179"/>
        <end position="230"/>
    </location>
</feature>
<dbReference type="Proteomes" id="UP000095282">
    <property type="component" value="Unplaced"/>
</dbReference>
<feature type="compositionally biased region" description="Basic residues" evidence="1">
    <location>
        <begin position="201"/>
        <end position="220"/>
    </location>
</feature>
<evidence type="ECO:0000313" key="2">
    <source>
        <dbReference type="Proteomes" id="UP000095282"/>
    </source>
</evidence>